<dbReference type="PANTHER" id="PTHR34583:SF3">
    <property type="entry name" value="MULTISUBUNIT SODIUM_HYDROGEN ANTIPORTER, MNHC SUBUNIT"/>
    <property type="match status" value="1"/>
</dbReference>
<feature type="transmembrane region" description="Helical" evidence="5">
    <location>
        <begin position="61"/>
        <end position="84"/>
    </location>
</feature>
<evidence type="ECO:0000256" key="5">
    <source>
        <dbReference type="SAM" id="Phobius"/>
    </source>
</evidence>
<comment type="subcellular location">
    <subcellularLocation>
        <location evidence="1">Membrane</location>
        <topology evidence="1">Multi-pass membrane protein</topology>
    </subcellularLocation>
</comment>
<dbReference type="Gene3D" id="1.10.287.3510">
    <property type="match status" value="1"/>
</dbReference>
<accession>A0A3S3RCX8</accession>
<protein>
    <recommendedName>
        <fullName evidence="8">NADH-quinone oxidoreductase subunit NuoK</fullName>
    </recommendedName>
</protein>
<evidence type="ECO:0008006" key="8">
    <source>
        <dbReference type="Google" id="ProtNLM"/>
    </source>
</evidence>
<evidence type="ECO:0000256" key="2">
    <source>
        <dbReference type="ARBA" id="ARBA00022692"/>
    </source>
</evidence>
<proteinExistence type="inferred from homology"/>
<dbReference type="InterPro" id="IPR039428">
    <property type="entry name" value="NUOK/Mnh_C1-like"/>
</dbReference>
<keyword evidence="2 5" id="KW-0812">Transmembrane</keyword>
<reference evidence="6 7" key="1">
    <citation type="submission" date="2018-12" db="EMBL/GenBank/DDBJ databases">
        <title>The complete genome of the methanogenic archaea of the candidate phylum Verstraetearchaeota, obtained from the metagenome of underground thermal water.</title>
        <authorList>
            <person name="Kadnikov V.V."/>
            <person name="Mardanov A.V."/>
            <person name="Beletsky A.V."/>
            <person name="Karnachuk O.V."/>
            <person name="Ravin N.V."/>
        </authorList>
    </citation>
    <scope>NUCLEOTIDE SEQUENCE [LARGE SCALE GENOMIC DNA]</scope>
    <source>
        <strain evidence="6">Ch88</strain>
    </source>
</reference>
<gene>
    <name evidence="6" type="ORF">Metus_0216</name>
</gene>
<dbReference type="AlphaFoldDB" id="A0A3S3RCX8"/>
<evidence type="ECO:0000256" key="3">
    <source>
        <dbReference type="ARBA" id="ARBA00022989"/>
    </source>
</evidence>
<sequence length="100" mass="10620">MSEAFSAAALALFFIGLYCIVTRRNMIKTVLGIEIMTSAVNLNFMSYASSGGASDPLGTSIVIVSISVGAAIAALALSMVIAVYRKTGSVDVRELRRLKW</sequence>
<dbReference type="NCBIfam" id="NF004320">
    <property type="entry name" value="PRK05715.1-2"/>
    <property type="match status" value="1"/>
</dbReference>
<dbReference type="Proteomes" id="UP000288215">
    <property type="component" value="Unassembled WGS sequence"/>
</dbReference>
<keyword evidence="4 5" id="KW-0472">Membrane</keyword>
<dbReference type="GO" id="GO:0016020">
    <property type="term" value="C:membrane"/>
    <property type="evidence" value="ECO:0007669"/>
    <property type="project" value="UniProtKB-SubCell"/>
</dbReference>
<evidence type="ECO:0000256" key="4">
    <source>
        <dbReference type="ARBA" id="ARBA00023136"/>
    </source>
</evidence>
<dbReference type="InterPro" id="IPR050601">
    <property type="entry name" value="CPA3_antiporter_subunitC"/>
</dbReference>
<dbReference type="InterPro" id="IPR001133">
    <property type="entry name" value="NADH_UbQ_OxRdtase_chain4L/K"/>
</dbReference>
<dbReference type="GO" id="GO:0016651">
    <property type="term" value="F:oxidoreductase activity, acting on NAD(P)H"/>
    <property type="evidence" value="ECO:0007669"/>
    <property type="project" value="InterPro"/>
</dbReference>
<dbReference type="EMBL" id="RXGA01000001">
    <property type="protein sequence ID" value="RWX74191.1"/>
    <property type="molecule type" value="Genomic_DNA"/>
</dbReference>
<dbReference type="Pfam" id="PF00420">
    <property type="entry name" value="Oxidored_q2"/>
    <property type="match status" value="1"/>
</dbReference>
<evidence type="ECO:0000256" key="1">
    <source>
        <dbReference type="ARBA" id="ARBA00004141"/>
    </source>
</evidence>
<name>A0A3S3RCX8_METS7</name>
<dbReference type="GO" id="GO:0042773">
    <property type="term" value="P:ATP synthesis coupled electron transport"/>
    <property type="evidence" value="ECO:0007669"/>
    <property type="project" value="InterPro"/>
</dbReference>
<organism evidence="6 7">
    <name type="scientific">Methanosuratincola subterraneus</name>
    <dbReference type="NCBI Taxonomy" id="2593994"/>
    <lineage>
        <taxon>Archaea</taxon>
        <taxon>Thermoproteota</taxon>
        <taxon>Methanosuratincolia</taxon>
        <taxon>Candidatus Methanomethylicales</taxon>
        <taxon>Candidatus Methanomethylicaceae</taxon>
        <taxon>Candidatus Methanosuratincola (ex Vanwonterghem et al. 2016)</taxon>
    </lineage>
</organism>
<comment type="caution">
    <text evidence="6">The sequence shown here is derived from an EMBL/GenBank/DDBJ whole genome shotgun (WGS) entry which is preliminary data.</text>
</comment>
<dbReference type="PANTHER" id="PTHR34583">
    <property type="entry name" value="ANTIPORTER SUBUNIT MNHC2-RELATED"/>
    <property type="match status" value="1"/>
</dbReference>
<keyword evidence="3 5" id="KW-1133">Transmembrane helix</keyword>
<dbReference type="HAMAP" id="MF_01456">
    <property type="entry name" value="NDH1_NuoK"/>
    <property type="match status" value="1"/>
</dbReference>
<evidence type="ECO:0000313" key="7">
    <source>
        <dbReference type="Proteomes" id="UP000288215"/>
    </source>
</evidence>
<evidence type="ECO:0000313" key="6">
    <source>
        <dbReference type="EMBL" id="RWX74191.1"/>
    </source>
</evidence>